<evidence type="ECO:0000259" key="2">
    <source>
        <dbReference type="Pfam" id="PF25023"/>
    </source>
</evidence>
<dbReference type="InterPro" id="IPR006530">
    <property type="entry name" value="YD"/>
</dbReference>
<proteinExistence type="predicted"/>
<accession>A0ABT1GAH2</accession>
<gene>
    <name evidence="3" type="ORF">J2T60_002052</name>
</gene>
<organism evidence="3 4">
    <name type="scientific">Natronospira proteinivora</name>
    <dbReference type="NCBI Taxonomy" id="1807133"/>
    <lineage>
        <taxon>Bacteria</taxon>
        <taxon>Pseudomonadati</taxon>
        <taxon>Pseudomonadota</taxon>
        <taxon>Gammaproteobacteria</taxon>
        <taxon>Natronospirales</taxon>
        <taxon>Natronospiraceae</taxon>
        <taxon>Natronospira</taxon>
    </lineage>
</organism>
<sequence>MSYAGSQTSLSYDKDGLLTGIHGFDIDRHAKHGMVTGLSDGVLSSSWDYNAYAESVEVSQEIAGTGFDYELERNSLGRITARTETLPDGSQVHYEYRYDDRQRLTEVIKNGQTVEQYQYDANGNRVQTTSTTRGVNNETAQYNLADLLQSRQTAEGDVSYEYDGNGRLSKSIMLMARFLNVVVWVSPSWRGR</sequence>
<reference evidence="3 4" key="1">
    <citation type="submission" date="2022-03" db="EMBL/GenBank/DDBJ databases">
        <title>Genomic Encyclopedia of Type Strains, Phase III (KMG-III): the genomes of soil and plant-associated and newly described type strains.</title>
        <authorList>
            <person name="Whitman W."/>
        </authorList>
    </citation>
    <scope>NUCLEOTIDE SEQUENCE [LARGE SCALE GENOMIC DNA]</scope>
    <source>
        <strain evidence="3 4">BSker1</strain>
    </source>
</reference>
<dbReference type="EMBL" id="JALJYF010000002">
    <property type="protein sequence ID" value="MCP1728052.1"/>
    <property type="molecule type" value="Genomic_DNA"/>
</dbReference>
<comment type="caution">
    <text evidence="3">The sequence shown here is derived from an EMBL/GenBank/DDBJ whole genome shotgun (WGS) entry which is preliminary data.</text>
</comment>
<evidence type="ECO:0000256" key="1">
    <source>
        <dbReference type="ARBA" id="ARBA00022737"/>
    </source>
</evidence>
<feature type="domain" description="Teneurin-like YD-shell" evidence="2">
    <location>
        <begin position="6"/>
        <end position="170"/>
    </location>
</feature>
<dbReference type="Gene3D" id="2.180.10.10">
    <property type="entry name" value="RHS repeat-associated core"/>
    <property type="match status" value="1"/>
</dbReference>
<evidence type="ECO:0000313" key="3">
    <source>
        <dbReference type="EMBL" id="MCP1728052.1"/>
    </source>
</evidence>
<dbReference type="RefSeq" id="WP_253449472.1">
    <property type="nucleotide sequence ID" value="NZ_JALJYF010000002.1"/>
</dbReference>
<dbReference type="Proteomes" id="UP001523550">
    <property type="component" value="Unassembled WGS sequence"/>
</dbReference>
<keyword evidence="4" id="KW-1185">Reference proteome</keyword>
<dbReference type="InterPro" id="IPR056823">
    <property type="entry name" value="TEN-like_YD-shell"/>
</dbReference>
<dbReference type="NCBIfam" id="TIGR01643">
    <property type="entry name" value="YD_repeat_2x"/>
    <property type="match status" value="2"/>
</dbReference>
<dbReference type="Pfam" id="PF25023">
    <property type="entry name" value="TEN_YD-shell"/>
    <property type="match status" value="1"/>
</dbReference>
<name>A0ABT1GAH2_9GAMM</name>
<evidence type="ECO:0000313" key="4">
    <source>
        <dbReference type="Proteomes" id="UP001523550"/>
    </source>
</evidence>
<keyword evidence="1" id="KW-0677">Repeat</keyword>
<protein>
    <submittedName>
        <fullName evidence="3">YD repeat-containing protein</fullName>
    </submittedName>
</protein>